<gene>
    <name evidence="1" type="ORF">O4U47_24905</name>
</gene>
<sequence>MPRLGAAADTTDIYTFEPELLSTAQCMGDACAICHVRWPRPRHALGALPDGSEVYGCAECAGIAAAHDAHAGEPELAAR</sequence>
<organism evidence="1 2">
    <name type="scientific">Nocardiopsis suaedae</name>
    <dbReference type="NCBI Taxonomy" id="3018444"/>
    <lineage>
        <taxon>Bacteria</taxon>
        <taxon>Bacillati</taxon>
        <taxon>Actinomycetota</taxon>
        <taxon>Actinomycetes</taxon>
        <taxon>Streptosporangiales</taxon>
        <taxon>Nocardiopsidaceae</taxon>
        <taxon>Nocardiopsis</taxon>
    </lineage>
</organism>
<dbReference type="EMBL" id="JAQFWP010000062">
    <property type="protein sequence ID" value="MDA2807773.1"/>
    <property type="molecule type" value="Genomic_DNA"/>
</dbReference>
<dbReference type="Proteomes" id="UP001165685">
    <property type="component" value="Unassembled WGS sequence"/>
</dbReference>
<comment type="caution">
    <text evidence="1">The sequence shown here is derived from an EMBL/GenBank/DDBJ whole genome shotgun (WGS) entry which is preliminary data.</text>
</comment>
<evidence type="ECO:0000313" key="2">
    <source>
        <dbReference type="Proteomes" id="UP001165685"/>
    </source>
</evidence>
<proteinExistence type="predicted"/>
<keyword evidence="2" id="KW-1185">Reference proteome</keyword>
<evidence type="ECO:0000313" key="1">
    <source>
        <dbReference type="EMBL" id="MDA2807773.1"/>
    </source>
</evidence>
<accession>A0ABT4TSV8</accession>
<dbReference type="RefSeq" id="WP_270680395.1">
    <property type="nucleotide sequence ID" value="NZ_JAQFWP010000062.1"/>
</dbReference>
<name>A0ABT4TSV8_9ACTN</name>
<reference evidence="1" key="1">
    <citation type="submission" date="2023-01" db="EMBL/GenBank/DDBJ databases">
        <title>Draft genome sequence of Nocardiopsis sp. LSu2-4 isolated from halophytes.</title>
        <authorList>
            <person name="Duangmal K."/>
            <person name="Chantavorakit T."/>
        </authorList>
    </citation>
    <scope>NUCLEOTIDE SEQUENCE</scope>
    <source>
        <strain evidence="1">LSu2-4</strain>
    </source>
</reference>
<evidence type="ECO:0008006" key="3">
    <source>
        <dbReference type="Google" id="ProtNLM"/>
    </source>
</evidence>
<protein>
    <recommendedName>
        <fullName evidence="3">Metal-binding protein</fullName>
    </recommendedName>
</protein>